<keyword evidence="3" id="KW-0238">DNA-binding</keyword>
<dbReference type="SMART" id="SM00347">
    <property type="entry name" value="HTH_MARR"/>
    <property type="match status" value="1"/>
</dbReference>
<comment type="subcellular location">
    <subcellularLocation>
        <location evidence="1">Cytoplasm</location>
    </subcellularLocation>
</comment>
<feature type="domain" description="HTH marR-type" evidence="5">
    <location>
        <begin position="3"/>
        <end position="135"/>
    </location>
</feature>
<dbReference type="PROSITE" id="PS50995">
    <property type="entry name" value="HTH_MARR_2"/>
    <property type="match status" value="1"/>
</dbReference>
<evidence type="ECO:0000256" key="2">
    <source>
        <dbReference type="ARBA" id="ARBA00023015"/>
    </source>
</evidence>
<dbReference type="PANTHER" id="PTHR33164">
    <property type="entry name" value="TRANSCRIPTIONAL REGULATOR, MARR FAMILY"/>
    <property type="match status" value="1"/>
</dbReference>
<gene>
    <name evidence="6" type="ORF">GCM10022277_09550</name>
</gene>
<dbReference type="InterPro" id="IPR023187">
    <property type="entry name" value="Tscrpt_reg_MarR-type_CS"/>
</dbReference>
<dbReference type="Proteomes" id="UP001501565">
    <property type="component" value="Unassembled WGS sequence"/>
</dbReference>
<name>A0ABP7M7C5_9GAMM</name>
<dbReference type="RefSeq" id="WP_344796028.1">
    <property type="nucleotide sequence ID" value="NZ_BAABBN010000004.1"/>
</dbReference>
<dbReference type="PANTHER" id="PTHR33164:SF5">
    <property type="entry name" value="ORGANIC HYDROPEROXIDE RESISTANCE TRANSCRIPTIONAL REGULATOR"/>
    <property type="match status" value="1"/>
</dbReference>
<evidence type="ECO:0000256" key="3">
    <source>
        <dbReference type="ARBA" id="ARBA00023125"/>
    </source>
</evidence>
<dbReference type="InterPro" id="IPR036390">
    <property type="entry name" value="WH_DNA-bd_sf"/>
</dbReference>
<evidence type="ECO:0000256" key="1">
    <source>
        <dbReference type="ARBA" id="ARBA00004496"/>
    </source>
</evidence>
<dbReference type="InterPro" id="IPR039422">
    <property type="entry name" value="MarR/SlyA-like"/>
</dbReference>
<dbReference type="PROSITE" id="PS01117">
    <property type="entry name" value="HTH_MARR_1"/>
    <property type="match status" value="1"/>
</dbReference>
<dbReference type="Pfam" id="PF12802">
    <property type="entry name" value="MarR_2"/>
    <property type="match status" value="1"/>
</dbReference>
<keyword evidence="2" id="KW-0805">Transcription regulation</keyword>
<evidence type="ECO:0000259" key="5">
    <source>
        <dbReference type="PROSITE" id="PS50995"/>
    </source>
</evidence>
<reference evidence="7" key="1">
    <citation type="journal article" date="2019" name="Int. J. Syst. Evol. Microbiol.">
        <title>The Global Catalogue of Microorganisms (GCM) 10K type strain sequencing project: providing services to taxonomists for standard genome sequencing and annotation.</title>
        <authorList>
            <consortium name="The Broad Institute Genomics Platform"/>
            <consortium name="The Broad Institute Genome Sequencing Center for Infectious Disease"/>
            <person name="Wu L."/>
            <person name="Ma J."/>
        </authorList>
    </citation>
    <scope>NUCLEOTIDE SEQUENCE [LARGE SCALE GENOMIC DNA]</scope>
    <source>
        <strain evidence="7">JCM 17551</strain>
    </source>
</reference>
<keyword evidence="4" id="KW-0804">Transcription</keyword>
<keyword evidence="7" id="KW-1185">Reference proteome</keyword>
<dbReference type="Gene3D" id="1.10.10.10">
    <property type="entry name" value="Winged helix-like DNA-binding domain superfamily/Winged helix DNA-binding domain"/>
    <property type="match status" value="1"/>
</dbReference>
<sequence>MKSNHIYDYVERLSELLRVDSRQAGAEFGLQPVQLEVLHYLSICNRYSDTPMAVTEYLGLTKGTVSQTLKVLEKKELLVKQLDENDKRIQHLRLSADGTKLLNETIPTAMFVNVCKVLPESKQSEITSALKYLLTTLLETNGLKTFGICSSCRYNIQTEDSQYYCGLVEQPLSVDDTKLICREHESKP</sequence>
<evidence type="ECO:0000313" key="6">
    <source>
        <dbReference type="EMBL" id="GAA3916822.1"/>
    </source>
</evidence>
<organism evidence="6 7">
    <name type="scientific">Litoribacillus peritrichatus</name>
    <dbReference type="NCBI Taxonomy" id="718191"/>
    <lineage>
        <taxon>Bacteria</taxon>
        <taxon>Pseudomonadati</taxon>
        <taxon>Pseudomonadota</taxon>
        <taxon>Gammaproteobacteria</taxon>
        <taxon>Oceanospirillales</taxon>
        <taxon>Oceanospirillaceae</taxon>
        <taxon>Litoribacillus</taxon>
    </lineage>
</organism>
<evidence type="ECO:0000313" key="7">
    <source>
        <dbReference type="Proteomes" id="UP001501565"/>
    </source>
</evidence>
<proteinExistence type="predicted"/>
<dbReference type="InterPro" id="IPR000835">
    <property type="entry name" value="HTH_MarR-typ"/>
</dbReference>
<evidence type="ECO:0000256" key="4">
    <source>
        <dbReference type="ARBA" id="ARBA00023163"/>
    </source>
</evidence>
<accession>A0ABP7M7C5</accession>
<protein>
    <submittedName>
        <fullName evidence="6">MarR family transcriptional regulator</fullName>
    </submittedName>
</protein>
<dbReference type="EMBL" id="BAABBN010000004">
    <property type="protein sequence ID" value="GAA3916822.1"/>
    <property type="molecule type" value="Genomic_DNA"/>
</dbReference>
<dbReference type="SUPFAM" id="SSF46785">
    <property type="entry name" value="Winged helix' DNA-binding domain"/>
    <property type="match status" value="1"/>
</dbReference>
<comment type="caution">
    <text evidence="6">The sequence shown here is derived from an EMBL/GenBank/DDBJ whole genome shotgun (WGS) entry which is preliminary data.</text>
</comment>
<dbReference type="InterPro" id="IPR036388">
    <property type="entry name" value="WH-like_DNA-bd_sf"/>
</dbReference>